<keyword evidence="2 6" id="KW-0812">Transmembrane</keyword>
<feature type="compositionally biased region" description="Polar residues" evidence="5">
    <location>
        <begin position="170"/>
        <end position="180"/>
    </location>
</feature>
<dbReference type="InterPro" id="IPR045863">
    <property type="entry name" value="CorA_TM1_TM2"/>
</dbReference>
<evidence type="ECO:0000256" key="5">
    <source>
        <dbReference type="SAM" id="MobiDB-lite"/>
    </source>
</evidence>
<accession>A0A9W9W692</accession>
<comment type="subcellular location">
    <subcellularLocation>
        <location evidence="1">Membrane</location>
        <topology evidence="1">Multi-pass membrane protein</topology>
    </subcellularLocation>
</comment>
<dbReference type="GeneID" id="81367711"/>
<feature type="transmembrane region" description="Helical" evidence="6">
    <location>
        <begin position="363"/>
        <end position="384"/>
    </location>
</feature>
<comment type="caution">
    <text evidence="7">The sequence shown here is derived from an EMBL/GenBank/DDBJ whole genome shotgun (WGS) entry which is preliminary data.</text>
</comment>
<dbReference type="RefSeq" id="XP_056491465.1">
    <property type="nucleotide sequence ID" value="XM_056628731.1"/>
</dbReference>
<organism evidence="7 8">
    <name type="scientific">Penicillium cosmopolitanum</name>
    <dbReference type="NCBI Taxonomy" id="1131564"/>
    <lineage>
        <taxon>Eukaryota</taxon>
        <taxon>Fungi</taxon>
        <taxon>Dikarya</taxon>
        <taxon>Ascomycota</taxon>
        <taxon>Pezizomycotina</taxon>
        <taxon>Eurotiomycetes</taxon>
        <taxon>Eurotiomycetidae</taxon>
        <taxon>Eurotiales</taxon>
        <taxon>Aspergillaceae</taxon>
        <taxon>Penicillium</taxon>
    </lineage>
</organism>
<proteinExistence type="predicted"/>
<feature type="region of interest" description="Disordered" evidence="5">
    <location>
        <begin position="169"/>
        <end position="197"/>
    </location>
</feature>
<gene>
    <name evidence="7" type="ORF">N7509_004094</name>
</gene>
<dbReference type="EMBL" id="JAPZBU010000005">
    <property type="protein sequence ID" value="KAJ5404223.1"/>
    <property type="molecule type" value="Genomic_DNA"/>
</dbReference>
<evidence type="ECO:0000256" key="4">
    <source>
        <dbReference type="ARBA" id="ARBA00023136"/>
    </source>
</evidence>
<evidence type="ECO:0000256" key="1">
    <source>
        <dbReference type="ARBA" id="ARBA00004141"/>
    </source>
</evidence>
<name>A0A9W9W692_9EURO</name>
<evidence type="ECO:0000313" key="8">
    <source>
        <dbReference type="Proteomes" id="UP001147747"/>
    </source>
</evidence>
<evidence type="ECO:0000256" key="2">
    <source>
        <dbReference type="ARBA" id="ARBA00022692"/>
    </source>
</evidence>
<sequence length="409" mass="46741">MAGNGDHWTKKEIYTSELRVQSRGQVPSIVSEDTEVYIIIANAKALIECEQCRKTFMNTFCIPKTLWSPAIRNSNGYFGCEATYDTNSVAGFNTWAYFEMKHLEPDMEYDWSKASTFTRWTTHTNQTALIYFDPTHRIAQTPDLEEASPDILKDPFWIYTHILEEIIPPSGQSGTTSALSRKQKARNPPGRPQPNYRRLHDIVHVTESLDVAVQTIEQLLRHHQRYAHKPPTPALISTESLNDDDTTAPPATGSTITAPLPQSTFQQIQSRLEFNQSCLTSLRHRSTANEKRLAHEIQLAFNTVSQHDANLSVKISHAMMSDSTALKTLAFVTFVFLPPTFISSIFSMSFFKFDDGFTMSGEIWIYWAFALPTTIVSTLIWQFWHKISPRQRRERPLRNAATFELRDLV</sequence>
<dbReference type="OrthoDB" id="5207033at2759"/>
<dbReference type="GO" id="GO:0016020">
    <property type="term" value="C:membrane"/>
    <property type="evidence" value="ECO:0007669"/>
    <property type="project" value="UniProtKB-SubCell"/>
</dbReference>
<keyword evidence="4 6" id="KW-0472">Membrane</keyword>
<reference evidence="7" key="1">
    <citation type="submission" date="2022-12" db="EMBL/GenBank/DDBJ databases">
        <authorList>
            <person name="Petersen C."/>
        </authorList>
    </citation>
    <scope>NUCLEOTIDE SEQUENCE</scope>
    <source>
        <strain evidence="7">IBT 29677</strain>
    </source>
</reference>
<keyword evidence="3 6" id="KW-1133">Transmembrane helix</keyword>
<dbReference type="SUPFAM" id="SSF144083">
    <property type="entry name" value="Magnesium transport protein CorA, transmembrane region"/>
    <property type="match status" value="1"/>
</dbReference>
<feature type="transmembrane region" description="Helical" evidence="6">
    <location>
        <begin position="329"/>
        <end position="351"/>
    </location>
</feature>
<feature type="region of interest" description="Disordered" evidence="5">
    <location>
        <begin position="230"/>
        <end position="255"/>
    </location>
</feature>
<protein>
    <submittedName>
        <fullName evidence="7">Uncharacterized protein</fullName>
    </submittedName>
</protein>
<dbReference type="Proteomes" id="UP001147747">
    <property type="component" value="Unassembled WGS sequence"/>
</dbReference>
<evidence type="ECO:0000256" key="6">
    <source>
        <dbReference type="SAM" id="Phobius"/>
    </source>
</evidence>
<dbReference type="Gene3D" id="1.20.58.340">
    <property type="entry name" value="Magnesium transport protein CorA, transmembrane region"/>
    <property type="match status" value="1"/>
</dbReference>
<evidence type="ECO:0000256" key="3">
    <source>
        <dbReference type="ARBA" id="ARBA00022989"/>
    </source>
</evidence>
<reference evidence="7" key="2">
    <citation type="journal article" date="2023" name="IMA Fungus">
        <title>Comparative genomic study of the Penicillium genus elucidates a diverse pangenome and 15 lateral gene transfer events.</title>
        <authorList>
            <person name="Petersen C."/>
            <person name="Sorensen T."/>
            <person name="Nielsen M.R."/>
            <person name="Sondergaard T.E."/>
            <person name="Sorensen J.L."/>
            <person name="Fitzpatrick D.A."/>
            <person name="Frisvad J.C."/>
            <person name="Nielsen K.L."/>
        </authorList>
    </citation>
    <scope>NUCLEOTIDE SEQUENCE</scope>
    <source>
        <strain evidence="7">IBT 29677</strain>
    </source>
</reference>
<evidence type="ECO:0000313" key="7">
    <source>
        <dbReference type="EMBL" id="KAJ5404223.1"/>
    </source>
</evidence>
<keyword evidence="8" id="KW-1185">Reference proteome</keyword>
<dbReference type="AlphaFoldDB" id="A0A9W9W692"/>